<accession>X1W0L7</accession>
<comment type="caution">
    <text evidence="1">The sequence shown here is derived from an EMBL/GenBank/DDBJ whole genome shotgun (WGS) entry which is preliminary data.</text>
</comment>
<evidence type="ECO:0008006" key="2">
    <source>
        <dbReference type="Google" id="ProtNLM"/>
    </source>
</evidence>
<dbReference type="EMBL" id="BARW01038097">
    <property type="protein sequence ID" value="GAJ20425.1"/>
    <property type="molecule type" value="Genomic_DNA"/>
</dbReference>
<protein>
    <recommendedName>
        <fullName evidence="2">ArnR1-like winged helix-turn-helix domain-containing protein</fullName>
    </recommendedName>
</protein>
<sequence>LLNLEFIREEEGDTLSITELGSAYVNYLKEMDKQIVYQSSNQ</sequence>
<feature type="non-terminal residue" evidence="1">
    <location>
        <position position="1"/>
    </location>
</feature>
<name>X1W0L7_9ZZZZ</name>
<proteinExistence type="predicted"/>
<dbReference type="AlphaFoldDB" id="X1W0L7"/>
<gene>
    <name evidence="1" type="ORF">S12H4_58594</name>
</gene>
<evidence type="ECO:0000313" key="1">
    <source>
        <dbReference type="EMBL" id="GAJ20425.1"/>
    </source>
</evidence>
<organism evidence="1">
    <name type="scientific">marine sediment metagenome</name>
    <dbReference type="NCBI Taxonomy" id="412755"/>
    <lineage>
        <taxon>unclassified sequences</taxon>
        <taxon>metagenomes</taxon>
        <taxon>ecological metagenomes</taxon>
    </lineage>
</organism>
<reference evidence="1" key="1">
    <citation type="journal article" date="2014" name="Front. Microbiol.">
        <title>High frequency of phylogenetically diverse reductive dehalogenase-homologous genes in deep subseafloor sedimentary metagenomes.</title>
        <authorList>
            <person name="Kawai M."/>
            <person name="Futagami T."/>
            <person name="Toyoda A."/>
            <person name="Takaki Y."/>
            <person name="Nishi S."/>
            <person name="Hori S."/>
            <person name="Arai W."/>
            <person name="Tsubouchi T."/>
            <person name="Morono Y."/>
            <person name="Uchiyama I."/>
            <person name="Ito T."/>
            <person name="Fujiyama A."/>
            <person name="Inagaki F."/>
            <person name="Takami H."/>
        </authorList>
    </citation>
    <scope>NUCLEOTIDE SEQUENCE</scope>
    <source>
        <strain evidence="1">Expedition CK06-06</strain>
    </source>
</reference>